<feature type="domain" description="Peptidase M16 N-terminal" evidence="10">
    <location>
        <begin position="54"/>
        <end position="175"/>
    </location>
</feature>
<dbReference type="Pfam" id="PF05193">
    <property type="entry name" value="Peptidase_M16_C"/>
    <property type="match status" value="2"/>
</dbReference>
<dbReference type="PROSITE" id="PS00143">
    <property type="entry name" value="INSULINASE"/>
    <property type="match status" value="1"/>
</dbReference>
<comment type="cofactor">
    <cofactor evidence="1">
        <name>Zn(2+)</name>
        <dbReference type="ChEBI" id="CHEBI:29105"/>
    </cofactor>
</comment>
<dbReference type="Proteomes" id="UP000198788">
    <property type="component" value="Unassembled WGS sequence"/>
</dbReference>
<evidence type="ECO:0000256" key="9">
    <source>
        <dbReference type="SAM" id="SignalP"/>
    </source>
</evidence>
<feature type="chain" id="PRO_5011757098" evidence="9">
    <location>
        <begin position="27"/>
        <end position="944"/>
    </location>
</feature>
<dbReference type="SUPFAM" id="SSF63411">
    <property type="entry name" value="LuxS/MPP-like metallohydrolase"/>
    <property type="match status" value="3"/>
</dbReference>
<dbReference type="GO" id="GO:0004222">
    <property type="term" value="F:metalloendopeptidase activity"/>
    <property type="evidence" value="ECO:0007669"/>
    <property type="project" value="InterPro"/>
</dbReference>
<proteinExistence type="inferred from homology"/>
<evidence type="ECO:0000313" key="12">
    <source>
        <dbReference type="EMBL" id="SFS32586.1"/>
    </source>
</evidence>
<sequence length="944" mass="102946">MTIRWKAAAVALVTGAWIGLAGPVSATPPARQLVPTDPSVRQGVLPNGLRYALMRNDRPAGGLSIRLRFDVGSYEEPEAHRGVAHFLEHMAFNGTRNLAEGELSRRFAEAGVAFGRDQNASTSLFATTYKLDLPRADEEALDLAFAWLRDVGDGVLLTEAAVAREQGVVLAEYSARLGPAMTWWEAYQAFAAPEARSLVRPPIGTPETIRAIDRTALAAFHRAWYRPDNAVLVAVGDLPLDALEDRVRQTFDDWAAPTGPMTRAPATPFDLERPLDVLVYPDAVLAASIGLCRLSPWASLEPDSLERRRTLITRGLWMGILNRRLELLSQGVDAPFAGAAVAWSPWSREANALCLNMTPAVGGDWREGLVTALEEVRRLETHGVEDREIARIVAAQKSANASAVEQAEDRYSQTLVDALASSLPLHGLDPAGFVSPPETVSIYDRVVAGIDADHIRADFAAAWNASDPLISVRMPEPPSAESIREVWREVMDGPPPTARPSAEAAAVWAYANFGPAGAIASREIVPTPGFTRVRFENGVILNVKTIGHTRDLVQVAVQLGHGRSGVPDEDYQIASLGAHFVYRGGLGRHSFREIQELFPDRRLNLGVQMEADVFQLHASTRPADLETQLQLTAAMLTDPGFRDDFAGQRRQAVDFLYRAYRTQPASVLSLAVLEAVAPGSPRGLPDREFMEGLTAADFERLYRPVLIEAPLEVTIVGDMAEDDIIRLAATTFGALPPRSRGPGAGGEAFLLRYGDARPIVDAIHEGAPDQAVFMASWPLFVADPARRREQRALELLRTILQDKVRDEVREALGAAYSPAVRLNFEDGGDQGALSVQVVTSPGDVERVREAVRRVVAASAAGQLSQADLDNAREPILARIDDDRATNSWWYRVLNGSARDPQQLQDALDWEVDYREMTLEEVKSAAATWLAGPAIEGVAARPRDD</sequence>
<dbReference type="Gene3D" id="3.30.830.10">
    <property type="entry name" value="Metalloenzyme, LuxS/M16 peptidase-like"/>
    <property type="match status" value="3"/>
</dbReference>
<dbReference type="PANTHER" id="PTHR43690:SF17">
    <property type="entry name" value="PROTEIN YHJJ"/>
    <property type="match status" value="1"/>
</dbReference>
<dbReference type="GO" id="GO:0006508">
    <property type="term" value="P:proteolysis"/>
    <property type="evidence" value="ECO:0007669"/>
    <property type="project" value="UniProtKB-KW"/>
</dbReference>
<dbReference type="RefSeq" id="WP_092306638.1">
    <property type="nucleotide sequence ID" value="NZ_FOZV01000001.1"/>
</dbReference>
<dbReference type="InterPro" id="IPR011249">
    <property type="entry name" value="Metalloenz_LuxS/M16"/>
</dbReference>
<evidence type="ECO:0000256" key="7">
    <source>
        <dbReference type="ARBA" id="ARBA00023049"/>
    </source>
</evidence>
<evidence type="ECO:0000259" key="11">
    <source>
        <dbReference type="Pfam" id="PF05193"/>
    </source>
</evidence>
<comment type="similarity">
    <text evidence="2 8">Belongs to the peptidase M16 family.</text>
</comment>
<dbReference type="InterPro" id="IPR001431">
    <property type="entry name" value="Pept_M16_Zn_BS"/>
</dbReference>
<dbReference type="InterPro" id="IPR011765">
    <property type="entry name" value="Pept_M16_N"/>
</dbReference>
<keyword evidence="5" id="KW-0378">Hydrolase</keyword>
<organism evidence="12 13">
    <name type="scientific">Brevundimonas viscosa</name>
    <dbReference type="NCBI Taxonomy" id="871741"/>
    <lineage>
        <taxon>Bacteria</taxon>
        <taxon>Pseudomonadati</taxon>
        <taxon>Pseudomonadota</taxon>
        <taxon>Alphaproteobacteria</taxon>
        <taxon>Caulobacterales</taxon>
        <taxon>Caulobacteraceae</taxon>
        <taxon>Brevundimonas</taxon>
    </lineage>
</organism>
<evidence type="ECO:0000256" key="1">
    <source>
        <dbReference type="ARBA" id="ARBA00001947"/>
    </source>
</evidence>
<keyword evidence="4" id="KW-0479">Metal-binding</keyword>
<feature type="signal peptide" evidence="9">
    <location>
        <begin position="1"/>
        <end position="26"/>
    </location>
</feature>
<protein>
    <submittedName>
        <fullName evidence="12">Zinc protease</fullName>
    </submittedName>
</protein>
<evidence type="ECO:0000256" key="5">
    <source>
        <dbReference type="ARBA" id="ARBA00022801"/>
    </source>
</evidence>
<evidence type="ECO:0000313" key="13">
    <source>
        <dbReference type="Proteomes" id="UP000198788"/>
    </source>
</evidence>
<evidence type="ECO:0000256" key="6">
    <source>
        <dbReference type="ARBA" id="ARBA00022833"/>
    </source>
</evidence>
<keyword evidence="7" id="KW-0482">Metalloprotease</keyword>
<dbReference type="STRING" id="871741.SAMN05192570_0622"/>
<gene>
    <name evidence="12" type="ORF">SAMN05192570_0622</name>
</gene>
<feature type="domain" description="Peptidase M16 C-terminal" evidence="11">
    <location>
        <begin position="694"/>
        <end position="873"/>
    </location>
</feature>
<evidence type="ECO:0000256" key="8">
    <source>
        <dbReference type="RuleBase" id="RU004447"/>
    </source>
</evidence>
<reference evidence="13" key="1">
    <citation type="submission" date="2016-10" db="EMBL/GenBank/DDBJ databases">
        <authorList>
            <person name="Varghese N."/>
            <person name="Submissions S."/>
        </authorList>
    </citation>
    <scope>NUCLEOTIDE SEQUENCE [LARGE SCALE GENOMIC DNA]</scope>
    <source>
        <strain evidence="13">CGMCC 1.10683</strain>
    </source>
</reference>
<dbReference type="GO" id="GO:0046872">
    <property type="term" value="F:metal ion binding"/>
    <property type="evidence" value="ECO:0007669"/>
    <property type="project" value="UniProtKB-KW"/>
</dbReference>
<name>A0A1I6NX96_9CAUL</name>
<dbReference type="PANTHER" id="PTHR43690">
    <property type="entry name" value="NARDILYSIN"/>
    <property type="match status" value="1"/>
</dbReference>
<accession>A0A1I6NX96</accession>
<dbReference type="AlphaFoldDB" id="A0A1I6NX96"/>
<dbReference type="EMBL" id="FOZV01000001">
    <property type="protein sequence ID" value="SFS32586.1"/>
    <property type="molecule type" value="Genomic_DNA"/>
</dbReference>
<dbReference type="OrthoDB" id="9811314at2"/>
<dbReference type="InterPro" id="IPR050626">
    <property type="entry name" value="Peptidase_M16"/>
</dbReference>
<dbReference type="InterPro" id="IPR007863">
    <property type="entry name" value="Peptidase_M16_C"/>
</dbReference>
<keyword evidence="3 12" id="KW-0645">Protease</keyword>
<evidence type="ECO:0000259" key="10">
    <source>
        <dbReference type="Pfam" id="PF00675"/>
    </source>
</evidence>
<keyword evidence="9" id="KW-0732">Signal</keyword>
<dbReference type="Pfam" id="PF00675">
    <property type="entry name" value="Peptidase_M16"/>
    <property type="match status" value="1"/>
</dbReference>
<evidence type="ECO:0000256" key="4">
    <source>
        <dbReference type="ARBA" id="ARBA00022723"/>
    </source>
</evidence>
<evidence type="ECO:0000256" key="2">
    <source>
        <dbReference type="ARBA" id="ARBA00007261"/>
    </source>
</evidence>
<keyword evidence="13" id="KW-1185">Reference proteome</keyword>
<evidence type="ECO:0000256" key="3">
    <source>
        <dbReference type="ARBA" id="ARBA00022670"/>
    </source>
</evidence>
<keyword evidence="6" id="KW-0862">Zinc</keyword>
<feature type="domain" description="Peptidase M16 C-terminal" evidence="11">
    <location>
        <begin position="212"/>
        <end position="393"/>
    </location>
</feature>